<feature type="transmembrane region" description="Helical" evidence="2">
    <location>
        <begin position="419"/>
        <end position="438"/>
    </location>
</feature>
<dbReference type="Proteomes" id="UP001356095">
    <property type="component" value="Unassembled WGS sequence"/>
</dbReference>
<keyword evidence="2" id="KW-0812">Transmembrane</keyword>
<keyword evidence="5" id="KW-0808">Transferase</keyword>
<feature type="domain" description="SGNH" evidence="4">
    <location>
        <begin position="505"/>
        <end position="719"/>
    </location>
</feature>
<feature type="transmembrane region" description="Helical" evidence="2">
    <location>
        <begin position="267"/>
        <end position="288"/>
    </location>
</feature>
<dbReference type="InterPro" id="IPR050879">
    <property type="entry name" value="Acyltransferase_3"/>
</dbReference>
<evidence type="ECO:0000313" key="6">
    <source>
        <dbReference type="Proteomes" id="UP001356095"/>
    </source>
</evidence>
<feature type="transmembrane region" description="Helical" evidence="2">
    <location>
        <begin position="300"/>
        <end position="320"/>
    </location>
</feature>
<keyword evidence="5" id="KW-0012">Acyltransferase</keyword>
<proteinExistence type="predicted"/>
<protein>
    <submittedName>
        <fullName evidence="5">Acyltransferase family protein</fullName>
        <ecNumber evidence="5">2.3.1.-</ecNumber>
    </submittedName>
</protein>
<feature type="transmembrane region" description="Helical" evidence="2">
    <location>
        <begin position="238"/>
        <end position="260"/>
    </location>
</feature>
<evidence type="ECO:0000259" key="3">
    <source>
        <dbReference type="Pfam" id="PF01757"/>
    </source>
</evidence>
<dbReference type="EMBL" id="JAUZMY010000055">
    <property type="protein sequence ID" value="MEE2041580.1"/>
    <property type="molecule type" value="Genomic_DNA"/>
</dbReference>
<feature type="transmembrane region" description="Helical" evidence="2">
    <location>
        <begin position="55"/>
        <end position="71"/>
    </location>
</feature>
<dbReference type="GO" id="GO:0016746">
    <property type="term" value="F:acyltransferase activity"/>
    <property type="evidence" value="ECO:0007669"/>
    <property type="project" value="UniProtKB-KW"/>
</dbReference>
<sequence>MADHRPGRPCRSRTPPSAKASTVPVSPLASRTGTGAGTAPRTGGADGGHRPEIDGLRAVAVLLVAVYHIWLGRVSGGVDVFLMLSGFLVTGSLLRAAGRGGIGIGAFLGRLAARLLPTAALVIAAVLLCTRLLLPEPRWRDVLGEAFASALHHLNWSLALDAVDYLARGEETSPLQHFWSLSVQGQFYVLWPLLIAAAVWAAGRSGRGPRTGVLVALVAVFALSLAYSVHATRNDQPWAYFDTGARLWEFALGGLLALALPHLRLPLAVRIALGWAGLAALVLCGVLLQVSTVFPGHAALWPTLAAAAVIAAGTTGARAGADRLLTLRPARYLGSVSYALYLWHWPVLVFYLAATGRTLASPVGGAAVLVVSVVLAAATTPVADRLAALGRRPGAAGPGSPRRAGAVVPALRGPALRGAAVGLACLLPVLLAAGAWSARLDADQRRWEELLADGRSYPGAAVLAGGGNAARALDRPVYPDPARASEDVPATYGDGCNQTIADAEVITCVYGAESPERTVALVGGSHAAHWFPALERVALDRNWRLVNIVKGSCLFTDAPQTYKGAPYTACAEWNRGVMAELAALEPDAVFTTGTTTSLDASAGFGEEQVVDGYVERWRELEAMGVEVVAVRDTPRFGFDVPDCLAASTPEECSVEPGTSMAATSPLESVRVPGNVTVLDLNDLICEPAVCRPVVGNVLVYWDGSHIGATFMRTLAPELDARLAEATDW</sequence>
<dbReference type="PANTHER" id="PTHR23028:SF53">
    <property type="entry name" value="ACYL_TRANSF_3 DOMAIN-CONTAINING PROTEIN"/>
    <property type="match status" value="1"/>
</dbReference>
<dbReference type="EC" id="2.3.1.-" evidence="5"/>
<name>A0ABU7KH91_9ACTN</name>
<feature type="transmembrane region" description="Helical" evidence="2">
    <location>
        <begin position="332"/>
        <end position="353"/>
    </location>
</feature>
<organism evidence="5 6">
    <name type="scientific">Nocardiopsis codii</name>
    <dbReference type="NCBI Taxonomy" id="3065942"/>
    <lineage>
        <taxon>Bacteria</taxon>
        <taxon>Bacillati</taxon>
        <taxon>Actinomycetota</taxon>
        <taxon>Actinomycetes</taxon>
        <taxon>Streptosporangiales</taxon>
        <taxon>Nocardiopsidaceae</taxon>
        <taxon>Nocardiopsis</taxon>
    </lineage>
</organism>
<accession>A0ABU7KH91</accession>
<dbReference type="Pfam" id="PF19040">
    <property type="entry name" value="SGNH"/>
    <property type="match status" value="1"/>
</dbReference>
<evidence type="ECO:0000256" key="1">
    <source>
        <dbReference type="SAM" id="MobiDB-lite"/>
    </source>
</evidence>
<feature type="transmembrane region" description="Helical" evidence="2">
    <location>
        <begin position="115"/>
        <end position="134"/>
    </location>
</feature>
<evidence type="ECO:0000256" key="2">
    <source>
        <dbReference type="SAM" id="Phobius"/>
    </source>
</evidence>
<feature type="transmembrane region" description="Helical" evidence="2">
    <location>
        <begin position="359"/>
        <end position="383"/>
    </location>
</feature>
<reference evidence="5 6" key="1">
    <citation type="submission" date="2023-08" db="EMBL/GenBank/DDBJ databases">
        <authorList>
            <person name="Girao M."/>
            <person name="Carvalho M.F."/>
        </authorList>
    </citation>
    <scope>NUCLEOTIDE SEQUENCE [LARGE SCALE GENOMIC DNA]</scope>
    <source>
        <strain evidence="5 6">CT-R113</strain>
    </source>
</reference>
<keyword evidence="2" id="KW-0472">Membrane</keyword>
<evidence type="ECO:0000313" key="5">
    <source>
        <dbReference type="EMBL" id="MEE2041580.1"/>
    </source>
</evidence>
<dbReference type="Pfam" id="PF01757">
    <property type="entry name" value="Acyl_transf_3"/>
    <property type="match status" value="1"/>
</dbReference>
<feature type="domain" description="Acyltransferase 3" evidence="3">
    <location>
        <begin position="51"/>
        <end position="377"/>
    </location>
</feature>
<feature type="transmembrane region" description="Helical" evidence="2">
    <location>
        <begin position="185"/>
        <end position="202"/>
    </location>
</feature>
<feature type="region of interest" description="Disordered" evidence="1">
    <location>
        <begin position="1"/>
        <end position="49"/>
    </location>
</feature>
<feature type="compositionally biased region" description="Low complexity" evidence="1">
    <location>
        <begin position="29"/>
        <end position="43"/>
    </location>
</feature>
<dbReference type="InterPro" id="IPR002656">
    <property type="entry name" value="Acyl_transf_3_dom"/>
</dbReference>
<dbReference type="PANTHER" id="PTHR23028">
    <property type="entry name" value="ACETYLTRANSFERASE"/>
    <property type="match status" value="1"/>
</dbReference>
<gene>
    <name evidence="5" type="ORF">Q8791_30600</name>
</gene>
<evidence type="ECO:0000259" key="4">
    <source>
        <dbReference type="Pfam" id="PF19040"/>
    </source>
</evidence>
<keyword evidence="6" id="KW-1185">Reference proteome</keyword>
<keyword evidence="2" id="KW-1133">Transmembrane helix</keyword>
<dbReference type="InterPro" id="IPR043968">
    <property type="entry name" value="SGNH"/>
</dbReference>
<feature type="transmembrane region" description="Helical" evidence="2">
    <location>
        <begin position="214"/>
        <end position="232"/>
    </location>
</feature>
<feature type="transmembrane region" description="Helical" evidence="2">
    <location>
        <begin position="77"/>
        <end position="94"/>
    </location>
</feature>
<comment type="caution">
    <text evidence="5">The sequence shown here is derived from an EMBL/GenBank/DDBJ whole genome shotgun (WGS) entry which is preliminary data.</text>
</comment>